<evidence type="ECO:0000313" key="3">
    <source>
        <dbReference type="Proteomes" id="UP001208938"/>
    </source>
</evidence>
<dbReference type="PANTHER" id="PTHR43798:SF33">
    <property type="entry name" value="HYDROLASE, PUTATIVE (AFU_ORTHOLOGUE AFUA_2G14860)-RELATED"/>
    <property type="match status" value="1"/>
</dbReference>
<keyword evidence="3" id="KW-1185">Reference proteome</keyword>
<proteinExistence type="predicted"/>
<dbReference type="PRINTS" id="PR00111">
    <property type="entry name" value="ABHYDROLASE"/>
</dbReference>
<dbReference type="InterPro" id="IPR050266">
    <property type="entry name" value="AB_hydrolase_sf"/>
</dbReference>
<dbReference type="GO" id="GO:0016787">
    <property type="term" value="F:hydrolase activity"/>
    <property type="evidence" value="ECO:0007669"/>
    <property type="project" value="UniProtKB-KW"/>
</dbReference>
<dbReference type="Gene3D" id="3.40.50.1820">
    <property type="entry name" value="alpha/beta hydrolase"/>
    <property type="match status" value="1"/>
</dbReference>
<evidence type="ECO:0000259" key="1">
    <source>
        <dbReference type="Pfam" id="PF12697"/>
    </source>
</evidence>
<organism evidence="2 3">
    <name type="scientific">Pararhodobacter zhoushanensis</name>
    <dbReference type="NCBI Taxonomy" id="2479545"/>
    <lineage>
        <taxon>Bacteria</taxon>
        <taxon>Pseudomonadati</taxon>
        <taxon>Pseudomonadota</taxon>
        <taxon>Alphaproteobacteria</taxon>
        <taxon>Rhodobacterales</taxon>
        <taxon>Paracoccaceae</taxon>
        <taxon>Pararhodobacter</taxon>
    </lineage>
</organism>
<accession>A0ABT3H0Q3</accession>
<feature type="domain" description="AB hydrolase-1" evidence="1">
    <location>
        <begin position="70"/>
        <end position="315"/>
    </location>
</feature>
<dbReference type="Pfam" id="PF12697">
    <property type="entry name" value="Abhydrolase_6"/>
    <property type="match status" value="1"/>
</dbReference>
<dbReference type="SUPFAM" id="SSF53474">
    <property type="entry name" value="alpha/beta-Hydrolases"/>
    <property type="match status" value="1"/>
</dbReference>
<evidence type="ECO:0000313" key="2">
    <source>
        <dbReference type="EMBL" id="MCW1933362.1"/>
    </source>
</evidence>
<dbReference type="RefSeq" id="WP_264506286.1">
    <property type="nucleotide sequence ID" value="NZ_JAPDFL010000001.1"/>
</dbReference>
<keyword evidence="2" id="KW-0378">Hydrolase</keyword>
<name>A0ABT3H0Q3_9RHOB</name>
<dbReference type="PANTHER" id="PTHR43798">
    <property type="entry name" value="MONOACYLGLYCEROL LIPASE"/>
    <property type="match status" value="1"/>
</dbReference>
<dbReference type="EMBL" id="JAPDFL010000001">
    <property type="protein sequence ID" value="MCW1933362.1"/>
    <property type="molecule type" value="Genomic_DNA"/>
</dbReference>
<protein>
    <submittedName>
        <fullName evidence="2">Alpha/beta hydrolase</fullName>
    </submittedName>
</protein>
<sequence>MPFPASVTTVTTLVAVIALAGCAALVDNRADRRESEWMQEFPPLGQFVEVEGHRIHILVTGRARGTAPDLVLIHGANGNLRDFTFDLVALLEDDYRIIAVDRPGLGWSDSWGDADSDPRLQARVLHEAVEQIGVRRPLVLGHSYGGAVALAWALQNQRDTAGLVLVAAASEPWEGGLSFWYGLNETPLGTPARAIVTAFATESAINAALDKVFEPDSVPAGYSEEFGVGLSLRRESQENNNRQVNALRDYIVQMQPDYPSLTLPIEMLHGDADTIVGLDIHSRRFVGEVASANLTVIPGAGHMLHHTHPQAVIDAINRVRRRSGR</sequence>
<comment type="caution">
    <text evidence="2">The sequence shown here is derived from an EMBL/GenBank/DDBJ whole genome shotgun (WGS) entry which is preliminary data.</text>
</comment>
<dbReference type="InterPro" id="IPR000073">
    <property type="entry name" value="AB_hydrolase_1"/>
</dbReference>
<dbReference type="Proteomes" id="UP001208938">
    <property type="component" value="Unassembled WGS sequence"/>
</dbReference>
<gene>
    <name evidence="2" type="ORF">OKW52_14115</name>
</gene>
<reference evidence="2 3" key="1">
    <citation type="submission" date="2022-10" db="EMBL/GenBank/DDBJ databases">
        <title>Pararhodobacter sp. nov., isolated from marine algae.</title>
        <authorList>
            <person name="Choi B.J."/>
            <person name="Kim J.M."/>
            <person name="Lee J.K."/>
            <person name="Choi D.G."/>
            <person name="Jeon C.O."/>
        </authorList>
    </citation>
    <scope>NUCLEOTIDE SEQUENCE [LARGE SCALE GENOMIC DNA]</scope>
    <source>
        <strain evidence="2 3">ZQ420</strain>
    </source>
</reference>
<dbReference type="InterPro" id="IPR029058">
    <property type="entry name" value="AB_hydrolase_fold"/>
</dbReference>